<feature type="transmembrane region" description="Helical" evidence="7">
    <location>
        <begin position="249"/>
        <end position="269"/>
    </location>
</feature>
<dbReference type="STRING" id="1890683.A0A427YHC7"/>
<keyword evidence="6 7" id="KW-0472">Membrane</keyword>
<comment type="similarity">
    <text evidence="7">Belongs to the PGAP3 family.</text>
</comment>
<dbReference type="PANTHER" id="PTHR13148:SF0">
    <property type="entry name" value="POST-GPI ATTACHMENT TO PROTEINS FACTOR 3"/>
    <property type="match status" value="1"/>
</dbReference>
<feature type="transmembrane region" description="Helical" evidence="7">
    <location>
        <begin position="181"/>
        <end position="199"/>
    </location>
</feature>
<evidence type="ECO:0000256" key="3">
    <source>
        <dbReference type="ARBA" id="ARBA00022692"/>
    </source>
</evidence>
<dbReference type="Proteomes" id="UP000279259">
    <property type="component" value="Unassembled WGS sequence"/>
</dbReference>
<evidence type="ECO:0000256" key="4">
    <source>
        <dbReference type="ARBA" id="ARBA00022729"/>
    </source>
</evidence>
<accession>A0A427YHC7</accession>
<keyword evidence="2 7" id="KW-0337">GPI-anchor biosynthesis</keyword>
<proteinExistence type="inferred from homology"/>
<keyword evidence="3 7" id="KW-0812">Transmembrane</keyword>
<comment type="caution">
    <text evidence="7">Lacks conserved residue(s) required for the propagation of feature annotation.</text>
</comment>
<dbReference type="Pfam" id="PF04080">
    <property type="entry name" value="Per1"/>
    <property type="match status" value="1"/>
</dbReference>
<comment type="function">
    <text evidence="7">Involved in the lipid remodeling steps of GPI-anchor maturation.</text>
</comment>
<dbReference type="OrthoDB" id="419770at2759"/>
<feature type="chain" id="PRO_5019278163" description="Post-GPI attachment to proteins factor 3" evidence="9">
    <location>
        <begin position="39"/>
        <end position="424"/>
    </location>
</feature>
<sequence>MSRTITSLLPRRGHPITLPLLPLVVLLAVAFLALPAAASSGDRNPTFQHCLRGCQLTYCDPSQPLISLWLRMAGWSCADNCKYSCAHSFTDNIRTGGRWHQFYGKWPFYRLGPIQEPISVLASLGNLFVNLKGLEQVRRRVRQENGLRRWLEVLAFVQVNTWVWSAVFHSRDTPFTERLDYLSATITIAYTLLYTVLRVTGLLTPLCTSRLAIPVAACFGLLVVSHWTYLLSFPAGSFPYGYHTKFNLVLAAAHNLLWIIWTSSFYVTIPPLQIGRWTLALPHPYPPNDPRRVRAKDANTPAVLVGLTTLAMSFELLDFAPVFRLLDAHALWHISTIPLAVGWWTFLCNDAIELEGSLLNARGVSAVGADAKMPLSGGAASSNVTEKQKEKERERAELDAAAAAAQQIKSPSFSQVASGAATRD</sequence>
<organism evidence="10 11">
    <name type="scientific">Saitozyma podzolica</name>
    <dbReference type="NCBI Taxonomy" id="1890683"/>
    <lineage>
        <taxon>Eukaryota</taxon>
        <taxon>Fungi</taxon>
        <taxon>Dikarya</taxon>
        <taxon>Basidiomycota</taxon>
        <taxon>Agaricomycotina</taxon>
        <taxon>Tremellomycetes</taxon>
        <taxon>Tremellales</taxon>
        <taxon>Trimorphomycetaceae</taxon>
        <taxon>Saitozyma</taxon>
    </lineage>
</organism>
<evidence type="ECO:0000256" key="9">
    <source>
        <dbReference type="SAM" id="SignalP"/>
    </source>
</evidence>
<keyword evidence="11" id="KW-1185">Reference proteome</keyword>
<comment type="subcellular location">
    <subcellularLocation>
        <location evidence="1">Endomembrane system</location>
        <topology evidence="1">Multi-pass membrane protein</topology>
    </subcellularLocation>
    <subcellularLocation>
        <location evidence="7">Endoplasmic reticulum membrane</location>
        <topology evidence="7">Multi-pass membrane protein</topology>
    </subcellularLocation>
</comment>
<keyword evidence="5 7" id="KW-1133">Transmembrane helix</keyword>
<feature type="compositionally biased region" description="Polar residues" evidence="8">
    <location>
        <begin position="407"/>
        <end position="417"/>
    </location>
</feature>
<feature type="region of interest" description="Disordered" evidence="8">
    <location>
        <begin position="376"/>
        <end position="424"/>
    </location>
</feature>
<dbReference type="GO" id="GO:0005789">
    <property type="term" value="C:endoplasmic reticulum membrane"/>
    <property type="evidence" value="ECO:0007669"/>
    <property type="project" value="UniProtKB-SubCell"/>
</dbReference>
<evidence type="ECO:0000256" key="7">
    <source>
        <dbReference type="RuleBase" id="RU365066"/>
    </source>
</evidence>
<reference evidence="10 11" key="1">
    <citation type="submission" date="2018-11" db="EMBL/GenBank/DDBJ databases">
        <title>Genome sequence of Saitozyma podzolica DSM 27192.</title>
        <authorList>
            <person name="Aliyu H."/>
            <person name="Gorte O."/>
            <person name="Ochsenreither K."/>
        </authorList>
    </citation>
    <scope>NUCLEOTIDE SEQUENCE [LARGE SCALE GENOMIC DNA]</scope>
    <source>
        <strain evidence="10 11">DSM 27192</strain>
    </source>
</reference>
<evidence type="ECO:0000256" key="1">
    <source>
        <dbReference type="ARBA" id="ARBA00004127"/>
    </source>
</evidence>
<evidence type="ECO:0000313" key="10">
    <source>
        <dbReference type="EMBL" id="RSH90423.1"/>
    </source>
</evidence>
<name>A0A427YHC7_9TREE</name>
<dbReference type="PANTHER" id="PTHR13148">
    <property type="entry name" value="PER1-RELATED"/>
    <property type="match status" value="1"/>
</dbReference>
<dbReference type="GO" id="GO:0016788">
    <property type="term" value="F:hydrolase activity, acting on ester bonds"/>
    <property type="evidence" value="ECO:0007669"/>
    <property type="project" value="TreeGrafter"/>
</dbReference>
<dbReference type="AlphaFoldDB" id="A0A427YHC7"/>
<dbReference type="InterPro" id="IPR007217">
    <property type="entry name" value="Per1-like"/>
</dbReference>
<dbReference type="GO" id="GO:0006506">
    <property type="term" value="P:GPI anchor biosynthetic process"/>
    <property type="evidence" value="ECO:0007669"/>
    <property type="project" value="UniProtKB-KW"/>
</dbReference>
<evidence type="ECO:0000313" key="11">
    <source>
        <dbReference type="Proteomes" id="UP000279259"/>
    </source>
</evidence>
<protein>
    <recommendedName>
        <fullName evidence="7">Post-GPI attachment to proteins factor 3</fullName>
    </recommendedName>
</protein>
<keyword evidence="4 9" id="KW-0732">Signal</keyword>
<feature type="transmembrane region" description="Helical" evidence="7">
    <location>
        <begin position="211"/>
        <end position="229"/>
    </location>
</feature>
<evidence type="ECO:0000256" key="2">
    <source>
        <dbReference type="ARBA" id="ARBA00022502"/>
    </source>
</evidence>
<feature type="compositionally biased region" description="Basic and acidic residues" evidence="8">
    <location>
        <begin position="386"/>
        <end position="398"/>
    </location>
</feature>
<gene>
    <name evidence="10" type="ORF">EHS25_001028</name>
</gene>
<feature type="signal peptide" evidence="9">
    <location>
        <begin position="1"/>
        <end position="38"/>
    </location>
</feature>
<evidence type="ECO:0000256" key="8">
    <source>
        <dbReference type="SAM" id="MobiDB-lite"/>
    </source>
</evidence>
<dbReference type="EMBL" id="RSCD01000010">
    <property type="protein sequence ID" value="RSH90423.1"/>
    <property type="molecule type" value="Genomic_DNA"/>
</dbReference>
<keyword evidence="7" id="KW-0256">Endoplasmic reticulum</keyword>
<comment type="caution">
    <text evidence="10">The sequence shown here is derived from an EMBL/GenBank/DDBJ whole genome shotgun (WGS) entry which is preliminary data.</text>
</comment>
<evidence type="ECO:0000256" key="6">
    <source>
        <dbReference type="ARBA" id="ARBA00023136"/>
    </source>
</evidence>
<evidence type="ECO:0000256" key="5">
    <source>
        <dbReference type="ARBA" id="ARBA00022989"/>
    </source>
</evidence>